<dbReference type="EMBL" id="JAAFGW010000153">
    <property type="protein sequence ID" value="NDP48736.1"/>
    <property type="molecule type" value="Genomic_DNA"/>
</dbReference>
<keyword evidence="1" id="KW-0255">Endonuclease</keyword>
<evidence type="ECO:0000313" key="1">
    <source>
        <dbReference type="EMBL" id="NDP48736.1"/>
    </source>
</evidence>
<dbReference type="CDD" id="cd00085">
    <property type="entry name" value="HNHc"/>
    <property type="match status" value="1"/>
</dbReference>
<evidence type="ECO:0000313" key="2">
    <source>
        <dbReference type="Proteomes" id="UP000483432"/>
    </source>
</evidence>
<proteinExistence type="predicted"/>
<keyword evidence="1" id="KW-0540">Nuclease</keyword>
<sequence>MRSLKAESLAVGTGDKDGDVILHDPSKPMLLRNTVCAYCGVQLTASNATKEHVVGRKFVPTGKLDKRWNLILRTCLPCNTRKSELEDDIAAISMQPDVFGKYPVTDDALVTSAKRKAEGSVSRKTKKPVKDSQAQLSVSGQLLSGLVANFSFTGSPQIDDHRIFELARYHLMAFFFLITYNKDTERGWWWPGEFLPFLHTRRSDWGNASWKGFMQAVSTWDMRMQAATAEDFFRCSIRRHPQAECWSWALEWNKQHRIAGFLGDRSTAQSIVDSLPQEHVTTVFEEQGRSLRFRQDAPLAETEDILFA</sequence>
<dbReference type="InterPro" id="IPR003615">
    <property type="entry name" value="HNH_nuc"/>
</dbReference>
<gene>
    <name evidence="1" type="ORF">GZ085_10170</name>
</gene>
<dbReference type="Gene3D" id="1.10.30.50">
    <property type="match status" value="1"/>
</dbReference>
<comment type="caution">
    <text evidence="1">The sequence shown here is derived from an EMBL/GenBank/DDBJ whole genome shotgun (WGS) entry which is preliminary data.</text>
</comment>
<dbReference type="GO" id="GO:0004519">
    <property type="term" value="F:endonuclease activity"/>
    <property type="evidence" value="ECO:0007669"/>
    <property type="project" value="UniProtKB-KW"/>
</dbReference>
<accession>A0A7C9P8K3</accession>
<reference evidence="1 2" key="1">
    <citation type="submission" date="2019-09" db="EMBL/GenBank/DDBJ databases">
        <title>H2 Metabolism Revealed by Metagenomic Analysis in Subglacial Sediment of East Antarctica.</title>
        <authorList>
            <person name="Yang Z."/>
            <person name="Zhang Y."/>
            <person name="Lv Y."/>
            <person name="Yan W."/>
            <person name="Xiao X."/>
            <person name="Sun B."/>
            <person name="Ma H."/>
        </authorList>
    </citation>
    <scope>NUCLEOTIDE SEQUENCE [LARGE SCALE GENOMIC DNA]</scope>
    <source>
        <strain evidence="1">Bin2_2</strain>
    </source>
</reference>
<protein>
    <submittedName>
        <fullName evidence="1">HNH endonuclease</fullName>
    </submittedName>
</protein>
<keyword evidence="1" id="KW-0378">Hydrolase</keyword>
<name>A0A7C9P8K3_9PROT</name>
<dbReference type="Proteomes" id="UP000483432">
    <property type="component" value="Unassembled WGS sequence"/>
</dbReference>
<dbReference type="AlphaFoldDB" id="A0A7C9P8K3"/>
<organism evidence="1 2">
    <name type="scientific">Sulfuriferula multivorans</name>
    <dbReference type="NCBI Taxonomy" id="1559896"/>
    <lineage>
        <taxon>Bacteria</taxon>
        <taxon>Pseudomonadati</taxon>
        <taxon>Pseudomonadota</taxon>
        <taxon>Betaproteobacteria</taxon>
        <taxon>Nitrosomonadales</taxon>
        <taxon>Sulfuricellaceae</taxon>
        <taxon>Sulfuriferula</taxon>
    </lineage>
</organism>